<evidence type="ECO:0000313" key="2">
    <source>
        <dbReference type="EnsemblMetazoa" id="XP_029347780.1"/>
    </source>
</evidence>
<dbReference type="InterPro" id="IPR048365">
    <property type="entry name" value="TNP-like_RNaseH_N"/>
</dbReference>
<dbReference type="Pfam" id="PF21787">
    <property type="entry name" value="TNP-like_RNaseH_N"/>
    <property type="match status" value="1"/>
</dbReference>
<dbReference type="GeneID" id="115034612"/>
<organism evidence="2 3">
    <name type="scientific">Acyrthosiphon pisum</name>
    <name type="common">Pea aphid</name>
    <dbReference type="NCBI Taxonomy" id="7029"/>
    <lineage>
        <taxon>Eukaryota</taxon>
        <taxon>Metazoa</taxon>
        <taxon>Ecdysozoa</taxon>
        <taxon>Arthropoda</taxon>
        <taxon>Hexapoda</taxon>
        <taxon>Insecta</taxon>
        <taxon>Pterygota</taxon>
        <taxon>Neoptera</taxon>
        <taxon>Paraneoptera</taxon>
        <taxon>Hemiptera</taxon>
        <taxon>Sternorrhyncha</taxon>
        <taxon>Aphidomorpha</taxon>
        <taxon>Aphidoidea</taxon>
        <taxon>Aphididae</taxon>
        <taxon>Macrosiphini</taxon>
        <taxon>Acyrthosiphon</taxon>
    </lineage>
</organism>
<sequence length="167" mass="19557">MSSQYGFQQATFDILKKKSSTMKPEEKRGTLLLDEMKLSESVSFNKKTFEINGLTNLGDYTPEHQTNKKGDHALVLMFQPFRGKWVQSLACFLSKDVITTDGATWNRSMWSKFGISKENISCTHMHDESRRLWFVSDFPHLIKNMRNCKVKQEEFWVSIFILYIKLK</sequence>
<dbReference type="EnsemblMetazoa" id="XM_029491920.1">
    <property type="protein sequence ID" value="XP_029347780.1"/>
    <property type="gene ID" value="LOC115034612"/>
</dbReference>
<reference evidence="3" key="1">
    <citation type="submission" date="2010-06" db="EMBL/GenBank/DDBJ databases">
        <authorList>
            <person name="Jiang H."/>
            <person name="Abraham K."/>
            <person name="Ali S."/>
            <person name="Alsbrooks S.L."/>
            <person name="Anim B.N."/>
            <person name="Anosike U.S."/>
            <person name="Attaway T."/>
            <person name="Bandaranaike D.P."/>
            <person name="Battles P.K."/>
            <person name="Bell S.N."/>
            <person name="Bell A.V."/>
            <person name="Beltran B."/>
            <person name="Bickham C."/>
            <person name="Bustamante Y."/>
            <person name="Caleb T."/>
            <person name="Canada A."/>
            <person name="Cardenas V."/>
            <person name="Carter K."/>
            <person name="Chacko J."/>
            <person name="Chandrabose M.N."/>
            <person name="Chavez D."/>
            <person name="Chavez A."/>
            <person name="Chen L."/>
            <person name="Chu H.-S."/>
            <person name="Claassen K.J."/>
            <person name="Cockrell R."/>
            <person name="Collins M."/>
            <person name="Cooper J.A."/>
            <person name="Cree A."/>
            <person name="Curry S.M."/>
            <person name="Da Y."/>
            <person name="Dao M.D."/>
            <person name="Das B."/>
            <person name="Davila M.-L."/>
            <person name="Davy-Carroll L."/>
            <person name="Denson S."/>
            <person name="Dinh H."/>
            <person name="Ebong V.E."/>
            <person name="Edwards J.R."/>
            <person name="Egan A."/>
            <person name="El-Daye J."/>
            <person name="Escobedo L."/>
            <person name="Fernandez S."/>
            <person name="Fernando P.R."/>
            <person name="Flagg N."/>
            <person name="Forbes L.D."/>
            <person name="Fowler R.G."/>
            <person name="Fu Q."/>
            <person name="Gabisi R.A."/>
            <person name="Ganer J."/>
            <person name="Garbino Pronczuk A."/>
            <person name="Garcia R.M."/>
            <person name="Garner T."/>
            <person name="Garrett T.E."/>
            <person name="Gonzalez D.A."/>
            <person name="Hamid H."/>
            <person name="Hawkins E.S."/>
            <person name="Hirani K."/>
            <person name="Hogues M.E."/>
            <person name="Hollins B."/>
            <person name="Hsiao C.-H."/>
            <person name="Jabil R."/>
            <person name="James M.L."/>
            <person name="Jhangiani S.N."/>
            <person name="Johnson B."/>
            <person name="Johnson Q."/>
            <person name="Joshi V."/>
            <person name="Kalu J.B."/>
            <person name="Kam C."/>
            <person name="Kashfia A."/>
            <person name="Keebler J."/>
            <person name="Kisamo H."/>
            <person name="Kovar C.L."/>
            <person name="Lago L.A."/>
            <person name="Lai C.-Y."/>
            <person name="Laidlaw J."/>
            <person name="Lara F."/>
            <person name="Le T.-K."/>
            <person name="Lee S.L."/>
            <person name="Legall F.H."/>
            <person name="Lemon S.J."/>
            <person name="Lewis L.R."/>
            <person name="Li B."/>
            <person name="Liu Y."/>
            <person name="Liu Y.-S."/>
            <person name="Lopez J."/>
            <person name="Lozado R.J."/>
            <person name="Lu J."/>
            <person name="Madu R.C."/>
            <person name="Maheshwari M."/>
            <person name="Maheshwari R."/>
            <person name="Malloy K."/>
            <person name="Martinez E."/>
            <person name="Mathew T."/>
            <person name="Mercado I.C."/>
            <person name="Mercado C."/>
            <person name="Meyer B."/>
            <person name="Montgomery K."/>
            <person name="Morgan M.B."/>
            <person name="Munidasa M."/>
            <person name="Nazareth L.V."/>
            <person name="Nelson J."/>
            <person name="Ng B.M."/>
            <person name="Nguyen N.B."/>
            <person name="Nguyen P.Q."/>
            <person name="Nguyen T."/>
            <person name="Obregon M."/>
            <person name="Okwuonu G.O."/>
            <person name="Onwere C.G."/>
            <person name="Orozco G."/>
            <person name="Parra A."/>
            <person name="Patel S."/>
            <person name="Patil S."/>
            <person name="Perez A."/>
            <person name="Perez Y."/>
            <person name="Pham C."/>
            <person name="Primus E.L."/>
            <person name="Pu L.-L."/>
            <person name="Puazo M."/>
            <person name="Qin X."/>
            <person name="Quiroz J.B."/>
            <person name="Reese J."/>
            <person name="Richards S."/>
            <person name="Rives C.M."/>
            <person name="Robberts R."/>
            <person name="Ruiz S.J."/>
            <person name="Ruiz M.J."/>
            <person name="Santibanez J."/>
            <person name="Schneider B.W."/>
            <person name="Sisson I."/>
            <person name="Smith M."/>
            <person name="Sodergren E."/>
            <person name="Song X.-Z."/>
            <person name="Song B.B."/>
            <person name="Summersgill H."/>
            <person name="Thelus R."/>
            <person name="Thornton R.D."/>
            <person name="Trejos Z.Y."/>
            <person name="Usmani K."/>
            <person name="Vattathil S."/>
            <person name="Villasana D."/>
            <person name="Walker D.L."/>
            <person name="Wang S."/>
            <person name="Wang K."/>
            <person name="White C.S."/>
            <person name="Williams A.C."/>
            <person name="Williamson J."/>
            <person name="Wilson K."/>
            <person name="Woghiren I.O."/>
            <person name="Woodworth J.R."/>
            <person name="Worley K.C."/>
            <person name="Wright R.A."/>
            <person name="Wu W."/>
            <person name="Young L."/>
            <person name="Zhang L."/>
            <person name="Zhang J."/>
            <person name="Zhu Y."/>
            <person name="Muzny D.M."/>
            <person name="Weinstock G."/>
            <person name="Gibbs R.A."/>
        </authorList>
    </citation>
    <scope>NUCLEOTIDE SEQUENCE [LARGE SCALE GENOMIC DNA]</scope>
    <source>
        <strain evidence="3">LSR1</strain>
    </source>
</reference>
<evidence type="ECO:0000259" key="1">
    <source>
        <dbReference type="Pfam" id="PF21787"/>
    </source>
</evidence>
<feature type="domain" description="Transposable element P transposase-like RNase H" evidence="1">
    <location>
        <begin position="4"/>
        <end position="96"/>
    </location>
</feature>
<keyword evidence="3" id="KW-1185">Reference proteome</keyword>
<dbReference type="RefSeq" id="XP_029347780.1">
    <property type="nucleotide sequence ID" value="XM_029491920.1"/>
</dbReference>
<reference evidence="2" key="2">
    <citation type="submission" date="2022-06" db="UniProtKB">
        <authorList>
            <consortium name="EnsemblMetazoa"/>
        </authorList>
    </citation>
    <scope>IDENTIFICATION</scope>
</reference>
<dbReference type="AlphaFoldDB" id="A0A8R2NUD9"/>
<dbReference type="Proteomes" id="UP000007819">
    <property type="component" value="Unassembled WGS sequence"/>
</dbReference>
<evidence type="ECO:0000313" key="3">
    <source>
        <dbReference type="Proteomes" id="UP000007819"/>
    </source>
</evidence>
<name>A0A8R2NUD9_ACYPI</name>
<dbReference type="OrthoDB" id="6629896at2759"/>
<dbReference type="KEGG" id="api:115034612"/>
<accession>A0A8R2NUD9</accession>
<protein>
    <recommendedName>
        <fullName evidence="1">Transposable element P transposase-like RNase H domain-containing protein</fullName>
    </recommendedName>
</protein>
<proteinExistence type="predicted"/>